<dbReference type="InterPro" id="IPR012338">
    <property type="entry name" value="Beta-lactam/transpept-like"/>
</dbReference>
<name>A0ABU1ETX4_9FLAO</name>
<protein>
    <submittedName>
        <fullName evidence="3">D-alanyl-D-alanine carboxypeptidase</fullName>
        <ecNumber evidence="3">3.4.16.4</ecNumber>
    </submittedName>
</protein>
<evidence type="ECO:0000256" key="2">
    <source>
        <dbReference type="ARBA" id="ARBA00022801"/>
    </source>
</evidence>
<keyword evidence="3" id="KW-0645">Protease</keyword>
<evidence type="ECO:0000256" key="1">
    <source>
        <dbReference type="ARBA" id="ARBA00006096"/>
    </source>
</evidence>
<sequence>MNSFIARSILIILFISCISCGPSITRQIKSSSSFEKGFTGIAVYDLEKDEMVYEYNSDKYFTPASNTKILTFYTGLKYLEDSITAFKYNSSADTLYFTTTGDPSFLNDKFENNNSLKFLSETKKELVYVQSNWQGTAQGSGWAWDDYEYSFSAERSAFPIFGNLVTLNYNNSSLKVIPEYFQDSIKIAQSGSGLTRKLDANQFSLNTTKENYSRSVPFRTSEKNSIAILSDILQKRVYVKYDRVLLSELYQTVNSISSDSLYKVMLHESDNLIAEQILLMSALKISDTLNTDIAISEVTEKDFKDLPDKIFWVDGSGLSRYNLITPRSLVQVLKKIIKTTGTEKLKSLLPTTGKEGTLKSFLANEDPFVFAKSGSLRNNYSLSGILVSNKGKTLLFSFMNSNYTITSGELKAEMEKILVSIRNRY</sequence>
<keyword evidence="4" id="KW-1185">Reference proteome</keyword>
<dbReference type="InterPro" id="IPR000667">
    <property type="entry name" value="Peptidase_S13"/>
</dbReference>
<dbReference type="GO" id="GO:0009002">
    <property type="term" value="F:serine-type D-Ala-D-Ala carboxypeptidase activity"/>
    <property type="evidence" value="ECO:0007669"/>
    <property type="project" value="UniProtKB-EC"/>
</dbReference>
<evidence type="ECO:0000313" key="3">
    <source>
        <dbReference type="EMBL" id="MDR5591829.1"/>
    </source>
</evidence>
<reference evidence="4" key="1">
    <citation type="submission" date="2023-07" db="EMBL/GenBank/DDBJ databases">
        <title>Christiangramia sp. SM2212., a novel bacterium of the family Flavobacteriaceae isolated from the sea sediment.</title>
        <authorList>
            <person name="Wang J."/>
            <person name="Zhang X."/>
        </authorList>
    </citation>
    <scope>NUCLEOTIDE SEQUENCE [LARGE SCALE GENOMIC DNA]</scope>
    <source>
        <strain evidence="4">SM2212</strain>
    </source>
</reference>
<dbReference type="PANTHER" id="PTHR30023:SF0">
    <property type="entry name" value="PENICILLIN-SENSITIVE CARBOXYPEPTIDASE A"/>
    <property type="match status" value="1"/>
</dbReference>
<dbReference type="PANTHER" id="PTHR30023">
    <property type="entry name" value="D-ALANYL-D-ALANINE CARBOXYPEPTIDASE"/>
    <property type="match status" value="1"/>
</dbReference>
<gene>
    <name evidence="3" type="ORF">RE431_14380</name>
</gene>
<dbReference type="PRINTS" id="PR00922">
    <property type="entry name" value="DADACBPTASE3"/>
</dbReference>
<comment type="similarity">
    <text evidence="1">Belongs to the peptidase S13 family.</text>
</comment>
<organism evidence="3 4">
    <name type="scientific">Christiangramia sediminicola</name>
    <dbReference type="NCBI Taxonomy" id="3073267"/>
    <lineage>
        <taxon>Bacteria</taxon>
        <taxon>Pseudomonadati</taxon>
        <taxon>Bacteroidota</taxon>
        <taxon>Flavobacteriia</taxon>
        <taxon>Flavobacteriales</taxon>
        <taxon>Flavobacteriaceae</taxon>
        <taxon>Christiangramia</taxon>
    </lineage>
</organism>
<proteinExistence type="inferred from homology"/>
<dbReference type="Proteomes" id="UP001257234">
    <property type="component" value="Unassembled WGS sequence"/>
</dbReference>
<evidence type="ECO:0000313" key="4">
    <source>
        <dbReference type="Proteomes" id="UP001257234"/>
    </source>
</evidence>
<comment type="caution">
    <text evidence="3">The sequence shown here is derived from an EMBL/GenBank/DDBJ whole genome shotgun (WGS) entry which is preliminary data.</text>
</comment>
<dbReference type="Pfam" id="PF02113">
    <property type="entry name" value="Peptidase_S13"/>
    <property type="match status" value="1"/>
</dbReference>
<dbReference type="EMBL" id="JAVJIU010000005">
    <property type="protein sequence ID" value="MDR5591829.1"/>
    <property type="molecule type" value="Genomic_DNA"/>
</dbReference>
<dbReference type="Gene3D" id="3.40.710.10">
    <property type="entry name" value="DD-peptidase/beta-lactamase superfamily"/>
    <property type="match status" value="2"/>
</dbReference>
<keyword evidence="2 3" id="KW-0378">Hydrolase</keyword>
<dbReference type="SUPFAM" id="SSF56601">
    <property type="entry name" value="beta-lactamase/transpeptidase-like"/>
    <property type="match status" value="1"/>
</dbReference>
<dbReference type="EC" id="3.4.16.4" evidence="3"/>
<dbReference type="RefSeq" id="WP_309562669.1">
    <property type="nucleotide sequence ID" value="NZ_JAVJIU010000005.1"/>
</dbReference>
<accession>A0ABU1ETX4</accession>
<keyword evidence="3" id="KW-0121">Carboxypeptidase</keyword>